<dbReference type="EMBL" id="BGPR01010617">
    <property type="protein sequence ID" value="GBN47105.1"/>
    <property type="molecule type" value="Genomic_DNA"/>
</dbReference>
<organism evidence="2 3">
    <name type="scientific">Araneus ventricosus</name>
    <name type="common">Orbweaver spider</name>
    <name type="synonym">Epeira ventricosa</name>
    <dbReference type="NCBI Taxonomy" id="182803"/>
    <lineage>
        <taxon>Eukaryota</taxon>
        <taxon>Metazoa</taxon>
        <taxon>Ecdysozoa</taxon>
        <taxon>Arthropoda</taxon>
        <taxon>Chelicerata</taxon>
        <taxon>Arachnida</taxon>
        <taxon>Araneae</taxon>
        <taxon>Araneomorphae</taxon>
        <taxon>Entelegynae</taxon>
        <taxon>Araneoidea</taxon>
        <taxon>Araneidae</taxon>
        <taxon>Araneus</taxon>
    </lineage>
</organism>
<reference evidence="2 3" key="1">
    <citation type="journal article" date="2019" name="Sci. Rep.">
        <title>Orb-weaving spider Araneus ventricosus genome elucidates the spidroin gene catalogue.</title>
        <authorList>
            <person name="Kono N."/>
            <person name="Nakamura H."/>
            <person name="Ohtoshi R."/>
            <person name="Moran D.A.P."/>
            <person name="Shinohara A."/>
            <person name="Yoshida Y."/>
            <person name="Fujiwara M."/>
            <person name="Mori M."/>
            <person name="Tomita M."/>
            <person name="Arakawa K."/>
        </authorList>
    </citation>
    <scope>NUCLEOTIDE SEQUENCE [LARGE SCALE GENOMIC DNA]</scope>
</reference>
<evidence type="ECO:0000256" key="1">
    <source>
        <dbReference type="SAM" id="MobiDB-lite"/>
    </source>
</evidence>
<sequence length="98" mass="11338">MLNYRKCEIKTNPERRCQVVRCGSLERMVPVQVSSSSSDRGLKLRCPSQNSPRVASKRDVNVTKLITLTVPQLMTYSAEVILYIWWNFLERSIGEKFT</sequence>
<feature type="region of interest" description="Disordered" evidence="1">
    <location>
        <begin position="33"/>
        <end position="52"/>
    </location>
</feature>
<comment type="caution">
    <text evidence="2">The sequence shown here is derived from an EMBL/GenBank/DDBJ whole genome shotgun (WGS) entry which is preliminary data.</text>
</comment>
<name>A0A4Y2P5A9_ARAVE</name>
<keyword evidence="3" id="KW-1185">Reference proteome</keyword>
<accession>A0A4Y2P5A9</accession>
<proteinExistence type="predicted"/>
<dbReference type="AlphaFoldDB" id="A0A4Y2P5A9"/>
<evidence type="ECO:0000313" key="2">
    <source>
        <dbReference type="EMBL" id="GBN47105.1"/>
    </source>
</evidence>
<evidence type="ECO:0000313" key="3">
    <source>
        <dbReference type="Proteomes" id="UP000499080"/>
    </source>
</evidence>
<gene>
    <name evidence="2" type="ORF">AVEN_205173_1</name>
</gene>
<protein>
    <submittedName>
        <fullName evidence="2">Uncharacterized protein</fullName>
    </submittedName>
</protein>
<dbReference type="Proteomes" id="UP000499080">
    <property type="component" value="Unassembled WGS sequence"/>
</dbReference>